<feature type="domain" description="Nucleoporin Nup188 N-terminal" evidence="11">
    <location>
        <begin position="291"/>
        <end position="455"/>
    </location>
</feature>
<dbReference type="InterPro" id="IPR044840">
    <property type="entry name" value="Nup188"/>
</dbReference>
<dbReference type="Pfam" id="PF18378">
    <property type="entry name" value="Nup188_C"/>
    <property type="match status" value="1"/>
</dbReference>
<accession>A0A167QXY0</accession>
<evidence type="ECO:0000259" key="12">
    <source>
        <dbReference type="Pfam" id="PF18378"/>
    </source>
</evidence>
<dbReference type="GO" id="GO:0017056">
    <property type="term" value="F:structural constituent of nuclear pore"/>
    <property type="evidence" value="ECO:0007669"/>
    <property type="project" value="InterPro"/>
</dbReference>
<name>A0A167QXY0_9HYPO</name>
<evidence type="ECO:0000259" key="13">
    <source>
        <dbReference type="Pfam" id="PF21093"/>
    </source>
</evidence>
<keyword evidence="4" id="KW-0653">Protein transport</keyword>
<protein>
    <recommendedName>
        <fullName evidence="9">Nucleoporin NUP188</fullName>
    </recommendedName>
</protein>
<dbReference type="OrthoDB" id="102511at2759"/>
<comment type="caution">
    <text evidence="14">The sequence shown here is derived from an EMBL/GenBank/DDBJ whole genome shotgun (WGS) entry which is preliminary data.</text>
</comment>
<evidence type="ECO:0000256" key="8">
    <source>
        <dbReference type="ARBA" id="ARBA00038387"/>
    </source>
</evidence>
<dbReference type="InterPro" id="IPR041634">
    <property type="entry name" value="Nup188_C"/>
</dbReference>
<evidence type="ECO:0000256" key="3">
    <source>
        <dbReference type="ARBA" id="ARBA00022816"/>
    </source>
</evidence>
<evidence type="ECO:0000256" key="9">
    <source>
        <dbReference type="ARBA" id="ARBA00040174"/>
    </source>
</evidence>
<comment type="subcellular location">
    <subcellularLocation>
        <location evidence="1">Nucleus</location>
        <location evidence="1">Nuclear pore complex</location>
    </subcellularLocation>
</comment>
<dbReference type="EMBL" id="AZHD01000013">
    <property type="protein sequence ID" value="OAA58082.1"/>
    <property type="molecule type" value="Genomic_DNA"/>
</dbReference>
<organism evidence="14 15">
    <name type="scientific">Niveomyces insectorum RCEF 264</name>
    <dbReference type="NCBI Taxonomy" id="1081102"/>
    <lineage>
        <taxon>Eukaryota</taxon>
        <taxon>Fungi</taxon>
        <taxon>Dikarya</taxon>
        <taxon>Ascomycota</taxon>
        <taxon>Pezizomycotina</taxon>
        <taxon>Sordariomycetes</taxon>
        <taxon>Hypocreomycetidae</taxon>
        <taxon>Hypocreales</taxon>
        <taxon>Cordycipitaceae</taxon>
        <taxon>Niveomyces</taxon>
    </lineage>
</organism>
<comment type="similarity">
    <text evidence="8">Belongs to the Nup188 family.</text>
</comment>
<keyword evidence="6" id="KW-0906">Nuclear pore complex</keyword>
<dbReference type="Pfam" id="PF21094">
    <property type="entry name" value="Nup188_SH3-like"/>
    <property type="match status" value="1"/>
</dbReference>
<evidence type="ECO:0000256" key="6">
    <source>
        <dbReference type="ARBA" id="ARBA00023132"/>
    </source>
</evidence>
<evidence type="ECO:0000256" key="1">
    <source>
        <dbReference type="ARBA" id="ARBA00004567"/>
    </source>
</evidence>
<keyword evidence="2" id="KW-0813">Transport</keyword>
<feature type="domain" description="Nucleoporin Nup188 N-terminal subdomain III" evidence="13">
    <location>
        <begin position="804"/>
        <end position="923"/>
    </location>
</feature>
<dbReference type="Gene3D" id="1.25.10.70">
    <property type="match status" value="1"/>
</dbReference>
<sequence length="1786" mass="192571">MAPPLDHVYFPPLEELLNGDTILLSWKLVASALADPTGDLLSSHAVTEYLADPFVFAALTGPSSPFLPPTPTSASSFETKTAAINVTPTPNDKFDIQAIKADAIWLSKCAQIGEVAALRMVAIERQTRPQAVLAGPLSSQDATNISKATAAGSSSGGGGSSSFGNGTILADEGTEDAEALWTAFNAQASQRQRLFATYLSERRSFAAVADYIASLILHGVPPVSDADPAAAATLSSTLDALRSDLIHVKIPGQSPSSHPTHGPDAQEYLSSLPGYVTELRACMGRAQGGIEETVKDADQDVLTQDLALEWVRTALAEAVHYMSLIFVVLQSCGRLFVSPSLTEEWFRFVGDFAFFDGLTPGDDPMAEVILPLKTLACVNSLLFLNVDRAIGYLDHDIELDGEEEPYINDADVLESVHAAIVQAADVGLATASPVFLAWSLILHRMDVSYQERAERRDLAQNQRAQDGFELDYSPYQAQALLQPRGRRSSVGSIVSIEAAPYDSFLSQRVLVVSPDGESLVPRLAMTATNRCGVYDVISAMAACAGCGIEAAFRFDLGARIRVVFLEFLKASFPIVGYKSDPVSALLQVLSGGQQTRNTPAENEITAAALLGDDQLMQFYVYNALSRFPYEFTPFVSLCRHLSACTTPATAGLSDFVMESLLRETPSLTFTLPPDFDGYTMIDDADHPTATMRTLEDLPLFPSGASQRRLTYFHEKQVAMIPAGSYGRFMIDGSGIVNIDYEHSTLALLGKWLDASLADEPRGLILGQISKADVAETIGLLAALVRAEVAKALNTAQCDAAVASEAGLAVLEEASRDLDQAKDVISVVCDTVDTLIQDGPAETDEARMAVLTACMDFLQAVLPLCPGRVWSYMARCRLLNTDVSAGRLCILTGASDVVLERFNFVMASVRLFSGLVNNALSSAVQRKVAGKSVGRSSNQRREEENVWLAASDKTLAQVSLSVAQTVVDLYENTSTWKFASKLHCSSLVSGAVGVLRDVVTYAYGLEPPPNQDSLVVFFAPAAEFITNGFLLSSSSSLRFEPLLATLLAALELTSPLQGPLYPYRRRLAEERAVVVLEFAAVLLKVSADHHADNAGRVAAMEAQLFQIASLPARLCASHATLRPALDLLTDLVVTSAATASEPPSLLGYLGAHISRSFLAVLSAVDKPFRRPTEAVRIWKFFSTILKHRQQWMANCLLTGKTPREALEADSNATKLSSDSALAKAKEALQSIASLPRVEAMAVLEFLAAAQNYWPWTIFAVRGGGDYLDSMRAYVRGLAPAAMRAKTDAQAACSEARIAAYIAESFAMQLYHMRQMGTQEVFARDVVQDVDYYLRDGVGVAGYNTSLHANFQRNFAHHYPGCTLDQFKRSLLQPRGLGPQFYYALEFADKMLAFDGAWAGVGGSNKGFRREMETANINLSLVDAQIALFHAWEVLLWELSVCLLPTNRRLPVIMLQIAEQCLTANQNSQGPAPIFAQLAQSRANLALLLLQRLTEFASLPKDVSPLLLTVWTSIHGVDNPWSPEQAPYYRTLLRILYVVLRATRPSSRRTEGGGKTSDATGKTAAVGGLDEDDGGADDDDNAMVVSTTQTVLNVLDRVVAQGFRTLVRLVHDADGDADAKARPTDIALLTAVLQACLSTPGLAQCQIEVLHILAAHDVLHVATALFSWADQLLVDDGDPVYGELSLLFLRELAALPAVAEQLACDGFLSHLTATAAGPGTGTGGLAAQLRRPGVAPFSGGPAQQRCYSLWAQGVLPLLLHLLRALGTRIAPEVAHSVPKKEAHFIAWL</sequence>
<gene>
    <name evidence="14" type="ORF">SPI_06967</name>
</gene>
<evidence type="ECO:0000313" key="14">
    <source>
        <dbReference type="EMBL" id="OAA58082.1"/>
    </source>
</evidence>
<dbReference type="GO" id="GO:0044611">
    <property type="term" value="C:nuclear pore inner ring"/>
    <property type="evidence" value="ECO:0007669"/>
    <property type="project" value="TreeGrafter"/>
</dbReference>
<keyword evidence="3" id="KW-0509">mRNA transport</keyword>
<dbReference type="PANTHER" id="PTHR31431">
    <property type="entry name" value="NUCLEOPORIN NUP188 HOMOLOG"/>
    <property type="match status" value="1"/>
</dbReference>
<proteinExistence type="inferred from homology"/>
<keyword evidence="5" id="KW-0811">Translocation</keyword>
<evidence type="ECO:0000256" key="7">
    <source>
        <dbReference type="ARBA" id="ARBA00023242"/>
    </source>
</evidence>
<reference evidence="14 15" key="1">
    <citation type="journal article" date="2016" name="Genome Biol. Evol.">
        <title>Divergent and convergent evolution of fungal pathogenicity.</title>
        <authorList>
            <person name="Shang Y."/>
            <person name="Xiao G."/>
            <person name="Zheng P."/>
            <person name="Cen K."/>
            <person name="Zhan S."/>
            <person name="Wang C."/>
        </authorList>
    </citation>
    <scope>NUCLEOTIDE SEQUENCE [LARGE SCALE GENOMIC DNA]</scope>
    <source>
        <strain evidence="14 15">RCEF 264</strain>
    </source>
</reference>
<dbReference type="Pfam" id="PF21093">
    <property type="entry name" value="Nup188_N-subdom_III"/>
    <property type="match status" value="2"/>
</dbReference>
<evidence type="ECO:0000259" key="11">
    <source>
        <dbReference type="Pfam" id="PF10487"/>
    </source>
</evidence>
<feature type="region of interest" description="Disordered" evidence="10">
    <location>
        <begin position="148"/>
        <end position="169"/>
    </location>
</feature>
<keyword evidence="7" id="KW-0539">Nucleus</keyword>
<dbReference type="InterPro" id="IPR048883">
    <property type="entry name" value="Nup188_N-subdom_III"/>
</dbReference>
<feature type="region of interest" description="Disordered" evidence="10">
    <location>
        <begin position="1544"/>
        <end position="1575"/>
    </location>
</feature>
<evidence type="ECO:0000313" key="15">
    <source>
        <dbReference type="Proteomes" id="UP000076874"/>
    </source>
</evidence>
<dbReference type="Proteomes" id="UP000076874">
    <property type="component" value="Unassembled WGS sequence"/>
</dbReference>
<evidence type="ECO:0000256" key="5">
    <source>
        <dbReference type="ARBA" id="ARBA00023010"/>
    </source>
</evidence>
<feature type="domain" description="Nucleoporin Nup188 N-terminal subdomain III" evidence="13">
    <location>
        <begin position="961"/>
        <end position="1199"/>
    </location>
</feature>
<evidence type="ECO:0000256" key="4">
    <source>
        <dbReference type="ARBA" id="ARBA00022927"/>
    </source>
</evidence>
<dbReference type="InterPro" id="IPR018864">
    <property type="entry name" value="Nucleoporin_Nup188_N"/>
</dbReference>
<feature type="domain" description="Nuclear pore protein Nup188 C-terminal" evidence="12">
    <location>
        <begin position="1504"/>
        <end position="1773"/>
    </location>
</feature>
<dbReference type="GO" id="GO:0006606">
    <property type="term" value="P:protein import into nucleus"/>
    <property type="evidence" value="ECO:0007669"/>
    <property type="project" value="TreeGrafter"/>
</dbReference>
<dbReference type="GO" id="GO:0006405">
    <property type="term" value="P:RNA export from nucleus"/>
    <property type="evidence" value="ECO:0007669"/>
    <property type="project" value="TreeGrafter"/>
</dbReference>
<evidence type="ECO:0000256" key="2">
    <source>
        <dbReference type="ARBA" id="ARBA00022448"/>
    </source>
</evidence>
<evidence type="ECO:0000256" key="10">
    <source>
        <dbReference type="SAM" id="MobiDB-lite"/>
    </source>
</evidence>
<dbReference type="PANTHER" id="PTHR31431:SF1">
    <property type="entry name" value="NUCLEOPORIN NUP188"/>
    <property type="match status" value="1"/>
</dbReference>
<dbReference type="GO" id="GO:0051028">
    <property type="term" value="P:mRNA transport"/>
    <property type="evidence" value="ECO:0007669"/>
    <property type="project" value="UniProtKB-KW"/>
</dbReference>
<dbReference type="Pfam" id="PF10487">
    <property type="entry name" value="Nup188_N"/>
    <property type="match status" value="1"/>
</dbReference>
<keyword evidence="15" id="KW-1185">Reference proteome</keyword>
<dbReference type="STRING" id="1081102.A0A167QXY0"/>